<gene>
    <name evidence="5" type="ORF">pEpSNUABM08_59</name>
</gene>
<dbReference type="InterPro" id="IPR029063">
    <property type="entry name" value="SAM-dependent_MTases_sf"/>
</dbReference>
<evidence type="ECO:0000256" key="2">
    <source>
        <dbReference type="ARBA" id="ARBA00022679"/>
    </source>
</evidence>
<keyword evidence="2" id="KW-0808">Transferase</keyword>
<dbReference type="Proteomes" id="UP000325507">
    <property type="component" value="Segment"/>
</dbReference>
<dbReference type="InterPro" id="IPR001525">
    <property type="entry name" value="C5_MeTfrase"/>
</dbReference>
<protein>
    <submittedName>
        <fullName evidence="5">Putative cytosine C5-specific methylase</fullName>
    </submittedName>
</protein>
<dbReference type="SUPFAM" id="SSF53335">
    <property type="entry name" value="S-adenosyl-L-methionine-dependent methyltransferases"/>
    <property type="match status" value="1"/>
</dbReference>
<dbReference type="Gene3D" id="3.40.50.150">
    <property type="entry name" value="Vaccinia Virus protein VP39"/>
    <property type="match status" value="1"/>
</dbReference>
<feature type="region of interest" description="Disordered" evidence="4">
    <location>
        <begin position="226"/>
        <end position="254"/>
    </location>
</feature>
<evidence type="ECO:0000256" key="1">
    <source>
        <dbReference type="ARBA" id="ARBA00022603"/>
    </source>
</evidence>
<accession>A0A5J6DBB7</accession>
<evidence type="ECO:0000256" key="4">
    <source>
        <dbReference type="SAM" id="MobiDB-lite"/>
    </source>
</evidence>
<dbReference type="GO" id="GO:0008168">
    <property type="term" value="F:methyltransferase activity"/>
    <property type="evidence" value="ECO:0007669"/>
    <property type="project" value="UniProtKB-KW"/>
</dbReference>
<organism evidence="5 6">
    <name type="scientific">Erwinia phage pEp_SNUABM_08</name>
    <dbReference type="NCBI Taxonomy" id="2593268"/>
    <lineage>
        <taxon>Viruses</taxon>
        <taxon>Duplodnaviria</taxon>
        <taxon>Heunggongvirae</taxon>
        <taxon>Uroviricota</taxon>
        <taxon>Caudoviricetes</taxon>
        <taxon>Casjensviridae</taxon>
        <taxon>Gwanakrovirus</taxon>
        <taxon>Gwanakrovirus SNUABM08</taxon>
    </lineage>
</organism>
<dbReference type="PANTHER" id="PTHR46098">
    <property type="entry name" value="TRNA (CYTOSINE(38)-C(5))-METHYLTRANSFERASE"/>
    <property type="match status" value="1"/>
</dbReference>
<keyword evidence="6" id="KW-1185">Reference proteome</keyword>
<dbReference type="GO" id="GO:0032259">
    <property type="term" value="P:methylation"/>
    <property type="evidence" value="ECO:0007669"/>
    <property type="project" value="UniProtKB-KW"/>
</dbReference>
<evidence type="ECO:0000313" key="5">
    <source>
        <dbReference type="EMBL" id="QEQ94806.1"/>
    </source>
</evidence>
<dbReference type="EMBL" id="MN184886">
    <property type="protein sequence ID" value="QEQ94806.1"/>
    <property type="molecule type" value="Genomic_DNA"/>
</dbReference>
<dbReference type="Pfam" id="PF00145">
    <property type="entry name" value="DNA_methylase"/>
    <property type="match status" value="1"/>
</dbReference>
<evidence type="ECO:0000313" key="6">
    <source>
        <dbReference type="Proteomes" id="UP000325507"/>
    </source>
</evidence>
<feature type="compositionally biased region" description="Basic and acidic residues" evidence="4">
    <location>
        <begin position="226"/>
        <end position="244"/>
    </location>
</feature>
<evidence type="ECO:0000256" key="3">
    <source>
        <dbReference type="ARBA" id="ARBA00022691"/>
    </source>
</evidence>
<proteinExistence type="predicted"/>
<dbReference type="PANTHER" id="PTHR46098:SF1">
    <property type="entry name" value="TRNA (CYTOSINE(38)-C(5))-METHYLTRANSFERASE"/>
    <property type="match status" value="1"/>
</dbReference>
<dbReference type="InterPro" id="IPR050750">
    <property type="entry name" value="C5-MTase"/>
</dbReference>
<keyword evidence="1 5" id="KW-0489">Methyltransferase</keyword>
<reference evidence="5 6" key="1">
    <citation type="submission" date="2019-07" db="EMBL/GenBank/DDBJ databases">
        <title>Complete genome sequence of bacteriophage infecting Erwinia pyrifoliae.</title>
        <authorList>
            <person name="Kim S.G."/>
            <person name="Park S.C."/>
        </authorList>
    </citation>
    <scope>NUCLEOTIDE SEQUENCE [LARGE SCALE GENOMIC DNA]</scope>
</reference>
<sequence length="342" mass="37521">MGAVYYNEFDPNAADWLENLILSGDLPDGVVDRRSIVDVEPSDLRGFNACHFFAGVGGWPLALRMAGFPDDFRVWTGSPPCQPFSNAGKQKGRSDDRHLAPVWCRLVKECQPAVMFGEQVENAIKKHWLDDLYDQLEMAGYAVGSAVLPGGIIGAPHRRERIMFGAHRLDVPDSDVEDWGALVGQFGQTDGGAIKDWPDVSKPWEPWRATHDVLRSMADAHGIRREGIGTDRHPEGREGQDVGSHRLRSGTGIQDNNAPHYMPWGVVDWVCGGDGKWRPIEPGLAPLVNGFSDIVGPGKSEILRLARANKTIRLKGYGNAIIPALAAEFIRAFVLAIGDSRV</sequence>
<name>A0A5J6DBB7_9CAUD</name>
<keyword evidence="3" id="KW-0949">S-adenosyl-L-methionine</keyword>